<evidence type="ECO:0000256" key="5">
    <source>
        <dbReference type="ARBA" id="ARBA00022989"/>
    </source>
</evidence>
<dbReference type="OrthoDB" id="9808602at2"/>
<comment type="caution">
    <text evidence="9">The sequence shown here is derived from an EMBL/GenBank/DDBJ whole genome shotgun (WGS) entry which is preliminary data.</text>
</comment>
<evidence type="ECO:0000259" key="8">
    <source>
        <dbReference type="Pfam" id="PF02397"/>
    </source>
</evidence>
<dbReference type="GO" id="GO:0016780">
    <property type="term" value="F:phosphotransferase activity, for other substituted phosphate groups"/>
    <property type="evidence" value="ECO:0007669"/>
    <property type="project" value="TreeGrafter"/>
</dbReference>
<keyword evidence="4 7" id="KW-0812">Transmembrane</keyword>
<dbReference type="STRING" id="28092.WM40_04955"/>
<keyword evidence="3 9" id="KW-0808">Transferase</keyword>
<feature type="transmembrane region" description="Helical" evidence="7">
    <location>
        <begin position="69"/>
        <end position="91"/>
    </location>
</feature>
<sequence>MLPLMARLIDILVVALSGIGTHFVFGGGAHHRWSDVDYFMVVFNSLGVVLLFPGLNIYQSWRGKQIGELLVRVICAWLVVMVFALAVVFGLQRTHSLSREWVGAWVVTCGILLVLSKSFFYALLKNIRRQGLNQRAVVIVGSGGYCRAVLSRIRTAPQAGFRAVCVLEEDPSRDIYSAEFTPIDATYATVPEALQPPQQIAGVPVLSSFDELVRMVRQRRVHEIWLALPLSEERNIMRYMREFRNDFVNIRFIPDVRSLSLFNHSIIDLLGLPAINLTGNEVAELQVLPKLVFDRLFAAVVLLMLSPLLISIAIAVKVSSRGPVFFKQWRKGVDGREFEIYKFRSMKVHTEAAGVITQAKKVDPRITKVGAFLRRTSLDELPQFINVLRGEMSVVGPRPHAIAHDDLYKDQVDGYMYRYRIKPGITGWAQVNGFRGETDRVEKMEARVKFDLYYIQHWSFWFDMKIVLLTIVKGFIGSNAY</sequence>
<keyword evidence="6 7" id="KW-0472">Membrane</keyword>
<dbReference type="InterPro" id="IPR003362">
    <property type="entry name" value="Bact_transf"/>
</dbReference>
<feature type="transmembrane region" description="Helical" evidence="7">
    <location>
        <begin position="103"/>
        <end position="124"/>
    </location>
</feature>
<organism evidence="9 10">
    <name type="scientific">Robbsia andropogonis</name>
    <dbReference type="NCBI Taxonomy" id="28092"/>
    <lineage>
        <taxon>Bacteria</taxon>
        <taxon>Pseudomonadati</taxon>
        <taxon>Pseudomonadota</taxon>
        <taxon>Betaproteobacteria</taxon>
        <taxon>Burkholderiales</taxon>
        <taxon>Burkholderiaceae</taxon>
        <taxon>Robbsia</taxon>
    </lineage>
</organism>
<name>A0A0F5K4D9_9BURK</name>
<dbReference type="PANTHER" id="PTHR30576:SF0">
    <property type="entry name" value="UNDECAPRENYL-PHOSPHATE N-ACETYLGALACTOSAMINYL 1-PHOSPHATE TRANSFERASE-RELATED"/>
    <property type="match status" value="1"/>
</dbReference>
<dbReference type="Gene3D" id="3.40.50.720">
    <property type="entry name" value="NAD(P)-binding Rossmann-like Domain"/>
    <property type="match status" value="1"/>
</dbReference>
<dbReference type="PANTHER" id="PTHR30576">
    <property type="entry name" value="COLANIC BIOSYNTHESIS UDP-GLUCOSE LIPID CARRIER TRANSFERASE"/>
    <property type="match status" value="1"/>
</dbReference>
<dbReference type="EMBL" id="LAQU01000003">
    <property type="protein sequence ID" value="KKB64729.1"/>
    <property type="molecule type" value="Genomic_DNA"/>
</dbReference>
<dbReference type="NCBIfam" id="TIGR03023">
    <property type="entry name" value="WcaJ_sugtrans"/>
    <property type="match status" value="1"/>
</dbReference>
<comment type="subcellular location">
    <subcellularLocation>
        <location evidence="1">Membrane</location>
        <topology evidence="1">Multi-pass membrane protein</topology>
    </subcellularLocation>
</comment>
<dbReference type="Pfam" id="PF13727">
    <property type="entry name" value="CoA_binding_3"/>
    <property type="match status" value="1"/>
</dbReference>
<reference evidence="9 10" key="1">
    <citation type="submission" date="2015-03" db="EMBL/GenBank/DDBJ databases">
        <title>Draft Genome Sequence of Burkholderia andropogonis type strain ICMP2807, isolated from Sorghum bicolor.</title>
        <authorList>
            <person name="Lopes-Santos L."/>
            <person name="Castro D.B."/>
            <person name="Ottoboni L.M."/>
            <person name="Park D."/>
            <person name="Weirc B.S."/>
            <person name="Destefano S.A."/>
        </authorList>
    </citation>
    <scope>NUCLEOTIDE SEQUENCE [LARGE SCALE GENOMIC DNA]</scope>
    <source>
        <strain evidence="9 10">ICMP2807</strain>
    </source>
</reference>
<evidence type="ECO:0000313" key="9">
    <source>
        <dbReference type="EMBL" id="KKB64729.1"/>
    </source>
</evidence>
<dbReference type="RefSeq" id="WP_024903620.1">
    <property type="nucleotide sequence ID" value="NZ_CADFGU010000005.1"/>
</dbReference>
<feature type="transmembrane region" description="Helical" evidence="7">
    <location>
        <begin position="38"/>
        <end position="57"/>
    </location>
</feature>
<evidence type="ECO:0000313" key="10">
    <source>
        <dbReference type="Proteomes" id="UP000033618"/>
    </source>
</evidence>
<evidence type="ECO:0000256" key="6">
    <source>
        <dbReference type="ARBA" id="ARBA00023136"/>
    </source>
</evidence>
<dbReference type="NCBIfam" id="TIGR03025">
    <property type="entry name" value="EPS_sugtrans"/>
    <property type="match status" value="1"/>
</dbReference>
<evidence type="ECO:0000256" key="7">
    <source>
        <dbReference type="SAM" id="Phobius"/>
    </source>
</evidence>
<dbReference type="Pfam" id="PF02397">
    <property type="entry name" value="Bac_transf"/>
    <property type="match status" value="1"/>
</dbReference>
<comment type="similarity">
    <text evidence="2">Belongs to the bacterial sugar transferase family.</text>
</comment>
<dbReference type="InterPro" id="IPR017475">
    <property type="entry name" value="EPS_sugar_tfrase"/>
</dbReference>
<evidence type="ECO:0000256" key="2">
    <source>
        <dbReference type="ARBA" id="ARBA00006464"/>
    </source>
</evidence>
<dbReference type="PATRIC" id="fig|28092.6.peg.1173"/>
<dbReference type="AlphaFoldDB" id="A0A0F5K4D9"/>
<dbReference type="InterPro" id="IPR017473">
    <property type="entry name" value="Undecaprenyl-P_gluc_Ptfrase"/>
</dbReference>
<gene>
    <name evidence="9" type="ORF">WM40_04955</name>
</gene>
<feature type="transmembrane region" description="Helical" evidence="7">
    <location>
        <begin position="7"/>
        <end position="26"/>
    </location>
</feature>
<feature type="transmembrane region" description="Helical" evidence="7">
    <location>
        <begin position="296"/>
        <end position="316"/>
    </location>
</feature>
<keyword evidence="10" id="KW-1185">Reference proteome</keyword>
<evidence type="ECO:0000256" key="3">
    <source>
        <dbReference type="ARBA" id="ARBA00022679"/>
    </source>
</evidence>
<accession>A0A0F5K4D9</accession>
<proteinExistence type="inferred from homology"/>
<evidence type="ECO:0000256" key="1">
    <source>
        <dbReference type="ARBA" id="ARBA00004141"/>
    </source>
</evidence>
<dbReference type="Proteomes" id="UP000033618">
    <property type="component" value="Unassembled WGS sequence"/>
</dbReference>
<protein>
    <submittedName>
        <fullName evidence="9">UDP-phosphate galactosephosphotransferase</fullName>
    </submittedName>
</protein>
<dbReference type="GO" id="GO:0016020">
    <property type="term" value="C:membrane"/>
    <property type="evidence" value="ECO:0007669"/>
    <property type="project" value="UniProtKB-SubCell"/>
</dbReference>
<feature type="domain" description="Bacterial sugar transferase" evidence="8">
    <location>
        <begin position="290"/>
        <end position="473"/>
    </location>
</feature>
<keyword evidence="5 7" id="KW-1133">Transmembrane helix</keyword>
<evidence type="ECO:0000256" key="4">
    <source>
        <dbReference type="ARBA" id="ARBA00022692"/>
    </source>
</evidence>